<dbReference type="Gene3D" id="1.50.10.10">
    <property type="match status" value="1"/>
</dbReference>
<keyword evidence="6" id="KW-1185">Reference proteome</keyword>
<dbReference type="EC" id="5.1.3.11" evidence="4"/>
<comment type="similarity">
    <text evidence="2">Belongs to the N-acylglucosamine 2-epimerase family.</text>
</comment>
<gene>
    <name evidence="5" type="ORF">M9189_11265</name>
</gene>
<dbReference type="HAMAP" id="MF_00929">
    <property type="entry name" value="Cellobiose_2_epim"/>
    <property type="match status" value="1"/>
</dbReference>
<evidence type="ECO:0000313" key="6">
    <source>
        <dbReference type="Proteomes" id="UP001056426"/>
    </source>
</evidence>
<protein>
    <recommendedName>
        <fullName evidence="4">Cellobiose 2-epimerase</fullName>
        <shortName evidence="4">CE</shortName>
        <ecNumber evidence="4">5.1.3.11</ecNumber>
    </recommendedName>
</protein>
<sequence length="399" mass="46233">MSRNTSIVGEDLLQAYKDILHFWQEHSIDHQQGGFYGELDPRGQPVPGAEKGLVLNARILWTFASAYNFLKDPAYLQSARRAYDYLWQHFWDREHGGLYWSADARGQMKNGRKQIYGQGFAIYGLAEYYRASGDPESLQRAIQLFELIEKHSFDATHGGYLEARDRNWQPLDDLRLSAKDANEPKSMNTHLHIIEPYTNLYRVWPDARLAQQIEGLLRVFIDHITDPQSGHFHLFFDHDWSVRSSMVSYGHDIEGAWLLNEAAEILGKPDLIGQVKNLSLRLAQATLNEALAPDGSLYYEKELSSNHLETDRHWWVQAEAMVGFTDAWQKSGDPRYLQQAEVLWDYIREKLIDTRDGEWFLRIGPDGKPVLSDPKAGFWKCPYHNTRALMEMYQRLNKA</sequence>
<comment type="similarity">
    <text evidence="4">Belongs to the cellobiose 2-epimerase family.</text>
</comment>
<evidence type="ECO:0000313" key="5">
    <source>
        <dbReference type="EMBL" id="URW79433.1"/>
    </source>
</evidence>
<dbReference type="GO" id="GO:0005975">
    <property type="term" value="P:carbohydrate metabolic process"/>
    <property type="evidence" value="ECO:0007669"/>
    <property type="project" value="InterPro"/>
</dbReference>
<dbReference type="EMBL" id="CP098400">
    <property type="protein sequence ID" value="URW79433.1"/>
    <property type="molecule type" value="Genomic_DNA"/>
</dbReference>
<evidence type="ECO:0000256" key="2">
    <source>
        <dbReference type="ARBA" id="ARBA00008558"/>
    </source>
</evidence>
<dbReference type="RefSeq" id="WP_250723313.1">
    <property type="nucleotide sequence ID" value="NZ_CP098400.1"/>
</dbReference>
<keyword evidence="3 4" id="KW-0413">Isomerase</keyword>
<comment type="function">
    <text evidence="4">Catalyzes the reversible epimerization of cellobiose to 4-O-beta-D-glucopyranosyl-D-mannose (Glc-Man).</text>
</comment>
<dbReference type="SUPFAM" id="SSF48208">
    <property type="entry name" value="Six-hairpin glycosidases"/>
    <property type="match status" value="1"/>
</dbReference>
<dbReference type="Proteomes" id="UP001056426">
    <property type="component" value="Chromosome"/>
</dbReference>
<proteinExistence type="inferred from homology"/>
<dbReference type="InterPro" id="IPR028584">
    <property type="entry name" value="Cellobiose_2_epim"/>
</dbReference>
<name>A0A9J6ZP31_9BACT</name>
<organism evidence="5 6">
    <name type="scientific">Xiashengella succiniciproducens</name>
    <dbReference type="NCBI Taxonomy" id="2949635"/>
    <lineage>
        <taxon>Bacteria</taxon>
        <taxon>Pseudomonadati</taxon>
        <taxon>Bacteroidota</taxon>
        <taxon>Bacteroidia</taxon>
        <taxon>Marinilabiliales</taxon>
        <taxon>Marinilabiliaceae</taxon>
        <taxon>Xiashengella</taxon>
    </lineage>
</organism>
<reference evidence="5" key="2">
    <citation type="submission" date="2022-06" db="EMBL/GenBank/DDBJ databases">
        <title>Xiashengella guii gen. nov. sp. nov., a bacterium isolated form anaerobic digestion tank.</title>
        <authorList>
            <person name="Huang H."/>
        </authorList>
    </citation>
    <scope>NUCLEOTIDE SEQUENCE</scope>
    <source>
        <strain evidence="5">Ai-910</strain>
    </source>
</reference>
<evidence type="ECO:0000256" key="1">
    <source>
        <dbReference type="ARBA" id="ARBA00001470"/>
    </source>
</evidence>
<dbReference type="InterPro" id="IPR008928">
    <property type="entry name" value="6-hairpin_glycosidase_sf"/>
</dbReference>
<dbReference type="AlphaFoldDB" id="A0A9J6ZP31"/>
<dbReference type="InterPro" id="IPR010819">
    <property type="entry name" value="AGE/CE"/>
</dbReference>
<evidence type="ECO:0000256" key="4">
    <source>
        <dbReference type="HAMAP-Rule" id="MF_00929"/>
    </source>
</evidence>
<accession>A0A9J6ZP31</accession>
<dbReference type="GO" id="GO:0047736">
    <property type="term" value="F:cellobiose epimerase activity"/>
    <property type="evidence" value="ECO:0007669"/>
    <property type="project" value="UniProtKB-UniRule"/>
</dbReference>
<dbReference type="PANTHER" id="PTHR15108">
    <property type="entry name" value="N-ACYLGLUCOSAMINE-2-EPIMERASE"/>
    <property type="match status" value="1"/>
</dbReference>
<evidence type="ECO:0000256" key="3">
    <source>
        <dbReference type="ARBA" id="ARBA00023235"/>
    </source>
</evidence>
<dbReference type="InterPro" id="IPR012341">
    <property type="entry name" value="6hp_glycosidase-like_sf"/>
</dbReference>
<dbReference type="Pfam" id="PF07221">
    <property type="entry name" value="GlcNAc_2-epim"/>
    <property type="match status" value="1"/>
</dbReference>
<reference evidence="5" key="1">
    <citation type="submission" date="2022-05" db="EMBL/GenBank/DDBJ databases">
        <authorList>
            <person name="Sun X."/>
        </authorList>
    </citation>
    <scope>NUCLEOTIDE SEQUENCE</scope>
    <source>
        <strain evidence="5">Ai-910</strain>
    </source>
</reference>
<comment type="catalytic activity">
    <reaction evidence="1 4">
        <text>D-cellobiose = beta-D-glucosyl-(1-&gt;4)-D-mannopyranose</text>
        <dbReference type="Rhea" id="RHEA:23384"/>
        <dbReference type="ChEBI" id="CHEBI:17057"/>
        <dbReference type="ChEBI" id="CHEBI:47931"/>
        <dbReference type="EC" id="5.1.3.11"/>
    </reaction>
</comment>
<dbReference type="KEGG" id="alkq:M9189_11265"/>